<sequence length="363" mass="42224">MKSLHARLCLLFITVALFSCSPLDENIDEQVFDPSSDQLFSRNDSEDDSISHRGIYVNNFENDILGTIEELNLLHWCNQNSFNEVTLYNISSILDDQYKTFLLTNFVAKAHAFNIRVSFVASSEEAINKIEDYQNLVGSSFLQSDGLATEYEFWNSNTANVSYDYYHKNMLKPLKRLDDDSDYDWKQQLYISEFEDAAGQYTNDKVLKKVLQHLKKGDGNDQIFLVNYRTNAQNFPTDSNSNHYQRIQSIADVAKKKKIQVNIVVLFMTREDTTPSLFNYFSDLGEGNDFQDAFISYRNGFYNSDIKHKDYINLEGYQVYRYSDAKIAKPLLQHYQEEYDIVEGDDEDEEDDDNDDDDDEDDD</sequence>
<feature type="chain" id="PRO_5045969368" description="Lipoprotein" evidence="2">
    <location>
        <begin position="19"/>
        <end position="363"/>
    </location>
</feature>
<dbReference type="EMBL" id="JBHULH010000004">
    <property type="protein sequence ID" value="MFD2567660.1"/>
    <property type="molecule type" value="Genomic_DNA"/>
</dbReference>
<evidence type="ECO:0000313" key="3">
    <source>
        <dbReference type="EMBL" id="MFD2567660.1"/>
    </source>
</evidence>
<evidence type="ECO:0008006" key="5">
    <source>
        <dbReference type="Google" id="ProtNLM"/>
    </source>
</evidence>
<dbReference type="RefSeq" id="WP_379666370.1">
    <property type="nucleotide sequence ID" value="NZ_JBHULH010000004.1"/>
</dbReference>
<dbReference type="PROSITE" id="PS51257">
    <property type="entry name" value="PROKAR_LIPOPROTEIN"/>
    <property type="match status" value="1"/>
</dbReference>
<keyword evidence="2" id="KW-0732">Signal</keyword>
<name>A0ABW5LSC1_9FLAO</name>
<gene>
    <name evidence="3" type="ORF">ACFSRZ_09770</name>
</gene>
<proteinExistence type="predicted"/>
<evidence type="ECO:0000256" key="2">
    <source>
        <dbReference type="SAM" id="SignalP"/>
    </source>
</evidence>
<evidence type="ECO:0000313" key="4">
    <source>
        <dbReference type="Proteomes" id="UP001597508"/>
    </source>
</evidence>
<accession>A0ABW5LSC1</accession>
<evidence type="ECO:0000256" key="1">
    <source>
        <dbReference type="SAM" id="MobiDB-lite"/>
    </source>
</evidence>
<organism evidence="3 4">
    <name type="scientific">Pseudotenacibaculum haliotis</name>
    <dbReference type="NCBI Taxonomy" id="1862138"/>
    <lineage>
        <taxon>Bacteria</taxon>
        <taxon>Pseudomonadati</taxon>
        <taxon>Bacteroidota</taxon>
        <taxon>Flavobacteriia</taxon>
        <taxon>Flavobacteriales</taxon>
        <taxon>Flavobacteriaceae</taxon>
        <taxon>Pseudotenacibaculum</taxon>
    </lineage>
</organism>
<feature type="signal peptide" evidence="2">
    <location>
        <begin position="1"/>
        <end position="18"/>
    </location>
</feature>
<reference evidence="4" key="1">
    <citation type="journal article" date="2019" name="Int. J. Syst. Evol. Microbiol.">
        <title>The Global Catalogue of Microorganisms (GCM) 10K type strain sequencing project: providing services to taxonomists for standard genome sequencing and annotation.</title>
        <authorList>
            <consortium name="The Broad Institute Genomics Platform"/>
            <consortium name="The Broad Institute Genome Sequencing Center for Infectious Disease"/>
            <person name="Wu L."/>
            <person name="Ma J."/>
        </authorList>
    </citation>
    <scope>NUCLEOTIDE SEQUENCE [LARGE SCALE GENOMIC DNA]</scope>
    <source>
        <strain evidence="4">KCTC 52127</strain>
    </source>
</reference>
<protein>
    <recommendedName>
        <fullName evidence="5">Lipoprotein</fullName>
    </recommendedName>
</protein>
<keyword evidence="4" id="KW-1185">Reference proteome</keyword>
<feature type="region of interest" description="Disordered" evidence="1">
    <location>
        <begin position="340"/>
        <end position="363"/>
    </location>
</feature>
<dbReference type="Proteomes" id="UP001597508">
    <property type="component" value="Unassembled WGS sequence"/>
</dbReference>
<comment type="caution">
    <text evidence="3">The sequence shown here is derived from an EMBL/GenBank/DDBJ whole genome shotgun (WGS) entry which is preliminary data.</text>
</comment>